<organism evidence="3 4">
    <name type="scientific">Helicostylum pulchrum</name>
    <dbReference type="NCBI Taxonomy" id="562976"/>
    <lineage>
        <taxon>Eukaryota</taxon>
        <taxon>Fungi</taxon>
        <taxon>Fungi incertae sedis</taxon>
        <taxon>Mucoromycota</taxon>
        <taxon>Mucoromycotina</taxon>
        <taxon>Mucoromycetes</taxon>
        <taxon>Mucorales</taxon>
        <taxon>Mucorineae</taxon>
        <taxon>Mucoraceae</taxon>
        <taxon>Helicostylum</taxon>
    </lineage>
</organism>
<dbReference type="InterPro" id="IPR032675">
    <property type="entry name" value="LRR_dom_sf"/>
</dbReference>
<feature type="region of interest" description="Disordered" evidence="1">
    <location>
        <begin position="352"/>
        <end position="371"/>
    </location>
</feature>
<evidence type="ECO:0000313" key="3">
    <source>
        <dbReference type="EMBL" id="GAA5800609.1"/>
    </source>
</evidence>
<dbReference type="Gene3D" id="3.80.10.10">
    <property type="entry name" value="Ribonuclease Inhibitor"/>
    <property type="match status" value="1"/>
</dbReference>
<evidence type="ECO:0000259" key="2">
    <source>
        <dbReference type="Pfam" id="PF12937"/>
    </source>
</evidence>
<name>A0ABP9Y0T2_9FUNG</name>
<dbReference type="InterPro" id="IPR036047">
    <property type="entry name" value="F-box-like_dom_sf"/>
</dbReference>
<keyword evidence="4" id="KW-1185">Reference proteome</keyword>
<dbReference type="Proteomes" id="UP001476247">
    <property type="component" value="Unassembled WGS sequence"/>
</dbReference>
<comment type="caution">
    <text evidence="3">The sequence shown here is derived from an EMBL/GenBank/DDBJ whole genome shotgun (WGS) entry which is preliminary data.</text>
</comment>
<evidence type="ECO:0000256" key="1">
    <source>
        <dbReference type="SAM" id="MobiDB-lite"/>
    </source>
</evidence>
<dbReference type="SUPFAM" id="SSF81383">
    <property type="entry name" value="F-box domain"/>
    <property type="match status" value="1"/>
</dbReference>
<evidence type="ECO:0000313" key="4">
    <source>
        <dbReference type="Proteomes" id="UP001476247"/>
    </source>
</evidence>
<proteinExistence type="predicted"/>
<dbReference type="Pfam" id="PF12937">
    <property type="entry name" value="F-box-like"/>
    <property type="match status" value="1"/>
</dbReference>
<reference evidence="3 4" key="1">
    <citation type="submission" date="2024-04" db="EMBL/GenBank/DDBJ databases">
        <title>genome sequences of Mucor flavus KT1a and Helicostylum pulchrum KT1b strains isolation_sourced from the surface of a dry-aged beef.</title>
        <authorList>
            <person name="Toyotome T."/>
            <person name="Hosono M."/>
            <person name="Torimaru M."/>
            <person name="Fukuda K."/>
            <person name="Mikami N."/>
        </authorList>
    </citation>
    <scope>NUCLEOTIDE SEQUENCE [LARGE SCALE GENOMIC DNA]</scope>
    <source>
        <strain evidence="3 4">KT1b</strain>
    </source>
</reference>
<gene>
    <name evidence="3" type="ORF">HPULCUR_006045</name>
</gene>
<dbReference type="InterPro" id="IPR001810">
    <property type="entry name" value="F-box_dom"/>
</dbReference>
<protein>
    <recommendedName>
        <fullName evidence="2">F-box domain-containing protein</fullName>
    </recommendedName>
</protein>
<feature type="domain" description="F-box" evidence="2">
    <location>
        <begin position="8"/>
        <end position="43"/>
    </location>
</feature>
<sequence length="426" mass="49862">MSNIPRDWRLPFEILEQIFRNIPEKEYLKICLTVCKAWKLVAQQYFDPEISLKLEQDELKALSEDIQHFGQNVTVIKLINHKYVSIDDDDKHNWIHILALSPNIASIYFLNHDNIAPFLEILLDPFINLNNLQIIATRELVACPIDVQDIYLRANIRCRENITSLQVSTLTTCRTFIEYGGIVEYVSQFPRLTCLKVNSLSIPEVYEYDRQYLCIDVKHLLKESPQLKELKLYNCSKITSNWQDPNLVETIVENVSLTSLKLTVDEISTVTLKYIVALLKEVKVLQLRIGLITQDETISENETTAILDDLSAYTSAMKKVQIDYTYNGNEFLLEFDLISKNYEHRAGMFGDDDDNDFDYDQDSDEFSDEYGDEYGEEYDSEVYAQEDMMEFFNDLGNDTYYDGYIEEYSDEYSDNYSDDYNDEYRM</sequence>
<dbReference type="EMBL" id="BAABUJ010000016">
    <property type="protein sequence ID" value="GAA5800609.1"/>
    <property type="molecule type" value="Genomic_DNA"/>
</dbReference>
<dbReference type="SUPFAM" id="SSF52047">
    <property type="entry name" value="RNI-like"/>
    <property type="match status" value="1"/>
</dbReference>
<accession>A0ABP9Y0T2</accession>